<dbReference type="GO" id="GO:0003690">
    <property type="term" value="F:double-stranded DNA binding"/>
    <property type="evidence" value="ECO:0007669"/>
    <property type="project" value="InterPro"/>
</dbReference>
<organism evidence="4 5">
    <name type="scientific">Euroglyphus maynei</name>
    <name type="common">Mayne's house dust mite</name>
    <dbReference type="NCBI Taxonomy" id="6958"/>
    <lineage>
        <taxon>Eukaryota</taxon>
        <taxon>Metazoa</taxon>
        <taxon>Ecdysozoa</taxon>
        <taxon>Arthropoda</taxon>
        <taxon>Chelicerata</taxon>
        <taxon>Arachnida</taxon>
        <taxon>Acari</taxon>
        <taxon>Acariformes</taxon>
        <taxon>Sarcoptiformes</taxon>
        <taxon>Astigmata</taxon>
        <taxon>Psoroptidia</taxon>
        <taxon>Analgoidea</taxon>
        <taxon>Pyroglyphidae</taxon>
        <taxon>Pyroglyphinae</taxon>
        <taxon>Euroglyphus</taxon>
    </lineage>
</organism>
<dbReference type="EMBL" id="MUJZ01004576">
    <property type="protein sequence ID" value="OTF83219.1"/>
    <property type="molecule type" value="Genomic_DNA"/>
</dbReference>
<gene>
    <name evidence="4" type="ORF">BLA29_000434</name>
</gene>
<dbReference type="InterPro" id="IPR036388">
    <property type="entry name" value="WH-like_DNA-bd_sf"/>
</dbReference>
<sequence length="423" mass="48983">MNYFSFKNNPLNSLLQEIKSLIAQQDGNKLATILSLEKFSLSNEFRNTLLNNANWENSVAKILDSPWDDVVRYHFLSLQALLSSRNHLTAFSHQCLMIQALVKVLTQSKEENWMLPAVYVASIELRKLAICADTMASMNTNKKALKPDANIEEAASQLMNLFRACANDSRTSIEVSKRKGMMNIINQLFKIYFKINKLNLYKPLVRALENANIDEHFTLAERVCYSYFTGMKSLYDSDYRKADRLLSFAFENCHPKMEKNRRIILIFLIPVKMLYSGCMPTKTILQQYDLLQFDSLCAAIREGNLYEFDRAIETNSEFFYNYGIYFTLEKLKVLVYRNIFKKVAKIVVHHQIALNHFVDAINYYQSNRNRIDLADDDKVTLEEVHCLLANLIADNKLKGYISLQHQKLVISKQNPFPKLSPDV</sequence>
<dbReference type="GO" id="GO:0000973">
    <property type="term" value="P:post-transcriptional tethering of RNA polymerase II gene DNA at nuclear periphery"/>
    <property type="evidence" value="ECO:0007669"/>
    <property type="project" value="TreeGrafter"/>
</dbReference>
<dbReference type="GO" id="GO:0016973">
    <property type="term" value="P:poly(A)+ mRNA export from nucleus"/>
    <property type="evidence" value="ECO:0007669"/>
    <property type="project" value="TreeGrafter"/>
</dbReference>
<dbReference type="AlphaFoldDB" id="A0A1Y3BQH6"/>
<proteinExistence type="inferred from homology"/>
<dbReference type="InterPro" id="IPR000717">
    <property type="entry name" value="PCI_dom"/>
</dbReference>
<evidence type="ECO:0000313" key="4">
    <source>
        <dbReference type="EMBL" id="OTF83219.1"/>
    </source>
</evidence>
<dbReference type="GO" id="GO:0003723">
    <property type="term" value="F:RNA binding"/>
    <property type="evidence" value="ECO:0007669"/>
    <property type="project" value="InterPro"/>
</dbReference>
<evidence type="ECO:0000259" key="3">
    <source>
        <dbReference type="PROSITE" id="PS50250"/>
    </source>
</evidence>
<dbReference type="PROSITE" id="PS50250">
    <property type="entry name" value="PCI"/>
    <property type="match status" value="1"/>
</dbReference>
<dbReference type="SMART" id="SM00753">
    <property type="entry name" value="PAM"/>
    <property type="match status" value="1"/>
</dbReference>
<evidence type="ECO:0000256" key="2">
    <source>
        <dbReference type="ARBA" id="ARBA00033214"/>
    </source>
</evidence>
<dbReference type="PANTHER" id="PTHR12732">
    <property type="entry name" value="UNCHARACTERIZED PROTEASOME COMPONENT REGION PCI-CONTAINING"/>
    <property type="match status" value="1"/>
</dbReference>
<dbReference type="GO" id="GO:0070390">
    <property type="term" value="C:transcription export complex 2"/>
    <property type="evidence" value="ECO:0007669"/>
    <property type="project" value="TreeGrafter"/>
</dbReference>
<evidence type="ECO:0000313" key="5">
    <source>
        <dbReference type="Proteomes" id="UP000194236"/>
    </source>
</evidence>
<comment type="caution">
    <text evidence="4">The sequence shown here is derived from an EMBL/GenBank/DDBJ whole genome shotgun (WGS) entry which is preliminary data.</text>
</comment>
<dbReference type="OrthoDB" id="10252687at2759"/>
<dbReference type="PANTHER" id="PTHR12732:SF0">
    <property type="entry name" value="PCI DOMAIN-CONTAINING PROTEIN 2"/>
    <property type="match status" value="1"/>
</dbReference>
<evidence type="ECO:0000256" key="1">
    <source>
        <dbReference type="ARBA" id="ARBA00025771"/>
    </source>
</evidence>
<keyword evidence="5" id="KW-1185">Reference proteome</keyword>
<name>A0A1Y3BQH6_EURMA</name>
<dbReference type="Pfam" id="PF01399">
    <property type="entry name" value="PCI"/>
    <property type="match status" value="1"/>
</dbReference>
<feature type="domain" description="PCI" evidence="3">
    <location>
        <begin position="223"/>
        <end position="415"/>
    </location>
</feature>
<dbReference type="InterPro" id="IPR045114">
    <property type="entry name" value="Csn12-like"/>
</dbReference>
<protein>
    <recommendedName>
        <fullName evidence="2">CSN12-like protein</fullName>
    </recommendedName>
</protein>
<accession>A0A1Y3BQH6</accession>
<reference evidence="4 5" key="1">
    <citation type="submission" date="2017-03" db="EMBL/GenBank/DDBJ databases">
        <title>Genome Survey of Euroglyphus maynei.</title>
        <authorList>
            <person name="Arlian L.G."/>
            <person name="Morgan M.S."/>
            <person name="Rider S.D."/>
        </authorList>
    </citation>
    <scope>NUCLEOTIDE SEQUENCE [LARGE SCALE GENOMIC DNA]</scope>
    <source>
        <strain evidence="4">Arlian Lab</strain>
        <tissue evidence="4">Whole body</tissue>
    </source>
</reference>
<dbReference type="GO" id="GO:0006368">
    <property type="term" value="P:transcription elongation by RNA polymerase II"/>
    <property type="evidence" value="ECO:0007669"/>
    <property type="project" value="TreeGrafter"/>
</dbReference>
<dbReference type="Proteomes" id="UP000194236">
    <property type="component" value="Unassembled WGS sequence"/>
</dbReference>
<dbReference type="Gene3D" id="1.10.10.10">
    <property type="entry name" value="Winged helix-like DNA-binding domain superfamily/Winged helix DNA-binding domain"/>
    <property type="match status" value="1"/>
</dbReference>
<comment type="similarity">
    <text evidence="1">Belongs to the CSN12 family.</text>
</comment>